<dbReference type="GO" id="GO:0050660">
    <property type="term" value="F:flavin adenine dinucleotide binding"/>
    <property type="evidence" value="ECO:0007669"/>
    <property type="project" value="UniProtKB-UniRule"/>
</dbReference>
<dbReference type="GO" id="GO:0004324">
    <property type="term" value="F:ferredoxin-NADP+ reductase activity"/>
    <property type="evidence" value="ECO:0007669"/>
    <property type="project" value="UniProtKB-UniRule"/>
</dbReference>
<keyword evidence="2 6" id="KW-0285">Flavoprotein</keyword>
<dbReference type="PANTHER" id="PTHR48105">
    <property type="entry name" value="THIOREDOXIN REDUCTASE 1-RELATED-RELATED"/>
    <property type="match status" value="1"/>
</dbReference>
<dbReference type="InterPro" id="IPR036188">
    <property type="entry name" value="FAD/NAD-bd_sf"/>
</dbReference>
<dbReference type="SUPFAM" id="SSF51905">
    <property type="entry name" value="FAD/NAD(P)-binding domain"/>
    <property type="match status" value="1"/>
</dbReference>
<keyword evidence="4 6" id="KW-0521">NADP</keyword>
<feature type="binding site" evidence="6">
    <location>
        <position position="89"/>
    </location>
    <ligand>
        <name>FAD</name>
        <dbReference type="ChEBI" id="CHEBI:57692"/>
    </ligand>
</feature>
<dbReference type="GO" id="GO:0050661">
    <property type="term" value="F:NADP binding"/>
    <property type="evidence" value="ECO:0007669"/>
    <property type="project" value="UniProtKB-UniRule"/>
</dbReference>
<protein>
    <recommendedName>
        <fullName evidence="6">Ferredoxin--NADP reductase</fullName>
        <shortName evidence="6">FNR</shortName>
        <shortName evidence="6">Fd-NADP(+) reductase</shortName>
        <ecNumber evidence="6">1.18.1.2</ecNumber>
    </recommendedName>
</protein>
<dbReference type="InterPro" id="IPR022890">
    <property type="entry name" value="Fd--NADP_Rdtase_type_2"/>
</dbReference>
<evidence type="ECO:0000313" key="8">
    <source>
        <dbReference type="EMBL" id="AIR10162.1"/>
    </source>
</evidence>
<comment type="subunit">
    <text evidence="1 6">Homodimer.</text>
</comment>
<feature type="binding site" evidence="6">
    <location>
        <position position="44"/>
    </location>
    <ligand>
        <name>FAD</name>
        <dbReference type="ChEBI" id="CHEBI:57692"/>
    </ligand>
</feature>
<keyword evidence="5 6" id="KW-0560">Oxidoreductase</keyword>
<comment type="cofactor">
    <cofactor evidence="6">
        <name>FAD</name>
        <dbReference type="ChEBI" id="CHEBI:57692"/>
    </cofactor>
    <text evidence="6">Binds 1 FAD per subunit.</text>
</comment>
<dbReference type="Gene3D" id="3.50.50.60">
    <property type="entry name" value="FAD/NAD(P)-binding domain"/>
    <property type="match status" value="2"/>
</dbReference>
<reference evidence="8 9" key="1">
    <citation type="journal article" date="2014" name="BMC Genomics">
        <title>Unusual genome complexity in Lactobacillus salivarius JCM1046.</title>
        <authorList>
            <person name="Raftis E.J."/>
            <person name="Forde B.M."/>
            <person name="Claesson M.J."/>
            <person name="O'Toole P.W."/>
        </authorList>
    </citation>
    <scope>NUCLEOTIDE SEQUENCE [LARGE SCALE GENOMIC DNA]</scope>
    <source>
        <strain evidence="8 9">JCM1046</strain>
    </source>
</reference>
<gene>
    <name evidence="8" type="primary">trxB</name>
    <name evidence="8" type="ORF">LSJ_0441c</name>
</gene>
<dbReference type="KEGG" id="lsj:LSJ_0441c"/>
<dbReference type="InterPro" id="IPR050097">
    <property type="entry name" value="Ferredoxin-NADP_redctase_2"/>
</dbReference>
<evidence type="ECO:0000313" key="9">
    <source>
        <dbReference type="Proteomes" id="UP000029488"/>
    </source>
</evidence>
<dbReference type="Proteomes" id="UP000029488">
    <property type="component" value="Chromosome"/>
</dbReference>
<feature type="domain" description="FAD/NAD(P)-binding" evidence="7">
    <location>
        <begin position="7"/>
        <end position="306"/>
    </location>
</feature>
<feature type="binding site" evidence="6">
    <location>
        <position position="36"/>
    </location>
    <ligand>
        <name>FAD</name>
        <dbReference type="ChEBI" id="CHEBI:57692"/>
    </ligand>
</feature>
<dbReference type="AlphaFoldDB" id="A0A089RU45"/>
<dbReference type="PRINTS" id="PR00368">
    <property type="entry name" value="FADPNR"/>
</dbReference>
<dbReference type="EMBL" id="CP007646">
    <property type="protein sequence ID" value="AIR10162.1"/>
    <property type="molecule type" value="Genomic_DNA"/>
</dbReference>
<comment type="similarity">
    <text evidence="6">Belongs to the ferredoxin--NADP reductase type 2 family.</text>
</comment>
<comment type="catalytic activity">
    <reaction evidence="6">
        <text>2 reduced [2Fe-2S]-[ferredoxin] + NADP(+) + H(+) = 2 oxidized [2Fe-2S]-[ferredoxin] + NADPH</text>
        <dbReference type="Rhea" id="RHEA:20125"/>
        <dbReference type="Rhea" id="RHEA-COMP:10000"/>
        <dbReference type="Rhea" id="RHEA-COMP:10001"/>
        <dbReference type="ChEBI" id="CHEBI:15378"/>
        <dbReference type="ChEBI" id="CHEBI:33737"/>
        <dbReference type="ChEBI" id="CHEBI:33738"/>
        <dbReference type="ChEBI" id="CHEBI:57783"/>
        <dbReference type="ChEBI" id="CHEBI:58349"/>
        <dbReference type="EC" id="1.18.1.2"/>
    </reaction>
</comment>
<evidence type="ECO:0000256" key="2">
    <source>
        <dbReference type="ARBA" id="ARBA00022630"/>
    </source>
</evidence>
<dbReference type="RefSeq" id="WP_044004612.1">
    <property type="nucleotide sequence ID" value="NZ_CP007646.1"/>
</dbReference>
<dbReference type="HAMAP" id="MF_01685">
    <property type="entry name" value="FENR2"/>
    <property type="match status" value="1"/>
</dbReference>
<feature type="binding site" evidence="6">
    <location>
        <position position="289"/>
    </location>
    <ligand>
        <name>FAD</name>
        <dbReference type="ChEBI" id="CHEBI:57692"/>
    </ligand>
</feature>
<keyword evidence="3 6" id="KW-0274">FAD</keyword>
<name>A0A089RU45_9LACO</name>
<evidence type="ECO:0000256" key="6">
    <source>
        <dbReference type="HAMAP-Rule" id="MF_01685"/>
    </source>
</evidence>
<organism evidence="8 9">
    <name type="scientific">Ligilactobacillus salivarius</name>
    <dbReference type="NCBI Taxonomy" id="1624"/>
    <lineage>
        <taxon>Bacteria</taxon>
        <taxon>Bacillati</taxon>
        <taxon>Bacillota</taxon>
        <taxon>Bacilli</taxon>
        <taxon>Lactobacillales</taxon>
        <taxon>Lactobacillaceae</taxon>
        <taxon>Ligilactobacillus</taxon>
    </lineage>
</organism>
<dbReference type="InterPro" id="IPR023753">
    <property type="entry name" value="FAD/NAD-binding_dom"/>
</dbReference>
<feature type="binding site" evidence="6">
    <location>
        <position position="49"/>
    </location>
    <ligand>
        <name>FAD</name>
        <dbReference type="ChEBI" id="CHEBI:57692"/>
    </ligand>
</feature>
<dbReference type="Pfam" id="PF07992">
    <property type="entry name" value="Pyr_redox_2"/>
    <property type="match status" value="1"/>
</dbReference>
<evidence type="ECO:0000256" key="5">
    <source>
        <dbReference type="ARBA" id="ARBA00023002"/>
    </source>
</evidence>
<evidence type="ECO:0000256" key="3">
    <source>
        <dbReference type="ARBA" id="ARBA00022827"/>
    </source>
</evidence>
<dbReference type="PRINTS" id="PR00469">
    <property type="entry name" value="PNDRDTASEII"/>
</dbReference>
<evidence type="ECO:0000256" key="1">
    <source>
        <dbReference type="ARBA" id="ARBA00011738"/>
    </source>
</evidence>
<evidence type="ECO:0000256" key="4">
    <source>
        <dbReference type="ARBA" id="ARBA00022857"/>
    </source>
</evidence>
<sequence>MPEDNLYDISIIGGGPIGMFAATYAGMRSAKVQLLESLGQLGGQPQALFSEKTIYDIPGFSSISGKDLIRNLNTQLQQFNVDVYVNSPVLNIQKTEKNQFKIITNNRISYSKSVIISTGIGSFEPRRLRIANAEALENDKLFYTVSDPSIFENKTIAIAGGGDSAIDWALELNTIAKDTIVIHRRNQFRAMESNVAKLKESDSKIMTPYTIDNLSTDNSHNNLTIQLKKVRTKDTVKLSVDALLVNYGFMSNNSIFKSWDLDLITTKNNLIPVNSKLETNLQNVYAIGDIANYPGRIDLIAVGMGEAPMAVNNALESLYPEKIQPKHSTQLVKNIKNKENN</sequence>
<comment type="caution">
    <text evidence="6">Lacks conserved residue(s) required for the propagation of feature annotation.</text>
</comment>
<proteinExistence type="inferred from homology"/>
<feature type="binding site" evidence="6">
    <location>
        <position position="329"/>
    </location>
    <ligand>
        <name>FAD</name>
        <dbReference type="ChEBI" id="CHEBI:57692"/>
    </ligand>
</feature>
<dbReference type="EC" id="1.18.1.2" evidence="6"/>
<accession>A0A089RU45</accession>
<evidence type="ECO:0000259" key="7">
    <source>
        <dbReference type="Pfam" id="PF07992"/>
    </source>
</evidence>
<feature type="binding site" evidence="6">
    <location>
        <position position="123"/>
    </location>
    <ligand>
        <name>FAD</name>
        <dbReference type="ChEBI" id="CHEBI:57692"/>
    </ligand>
</feature>